<name>A0ABS9QNG1_9HYPH</name>
<keyword evidence="2" id="KW-1185">Reference proteome</keyword>
<protein>
    <recommendedName>
        <fullName evidence="3">RHS repeat-associated core domain-containing protein</fullName>
    </recommendedName>
</protein>
<evidence type="ECO:0000313" key="1">
    <source>
        <dbReference type="EMBL" id="MCG7508990.1"/>
    </source>
</evidence>
<accession>A0ABS9QNG1</accession>
<evidence type="ECO:0000313" key="2">
    <source>
        <dbReference type="Proteomes" id="UP001201701"/>
    </source>
</evidence>
<reference evidence="1 2" key="1">
    <citation type="submission" date="2022-02" db="EMBL/GenBank/DDBJ databases">
        <title>Draft genome sequence of Mezorhizobium retamae strain IRAMC:0171 isolated from Retama raetam nodules.</title>
        <authorList>
            <person name="Bengaied R."/>
            <person name="Sbissi I."/>
            <person name="Huber K."/>
            <person name="Ghodbane F."/>
            <person name="Nouioui I."/>
            <person name="Tarhouni M."/>
            <person name="Gtari M."/>
        </authorList>
    </citation>
    <scope>NUCLEOTIDE SEQUENCE [LARGE SCALE GENOMIC DNA]</scope>
    <source>
        <strain evidence="1 2">IRAMC:0171</strain>
    </source>
</reference>
<sequence>MMRFHSPDSLSPFRHGGINPYAYVGGDPINNVDPSGHLAYVLEYTRWAGF</sequence>
<organism evidence="1 2">
    <name type="scientific">Mesorhizobium retamae</name>
    <dbReference type="NCBI Taxonomy" id="2912854"/>
    <lineage>
        <taxon>Bacteria</taxon>
        <taxon>Pseudomonadati</taxon>
        <taxon>Pseudomonadota</taxon>
        <taxon>Alphaproteobacteria</taxon>
        <taxon>Hyphomicrobiales</taxon>
        <taxon>Phyllobacteriaceae</taxon>
        <taxon>Mesorhizobium</taxon>
    </lineage>
</organism>
<dbReference type="EMBL" id="JAKREW010000063">
    <property type="protein sequence ID" value="MCG7508990.1"/>
    <property type="molecule type" value="Genomic_DNA"/>
</dbReference>
<dbReference type="Gene3D" id="2.180.10.10">
    <property type="entry name" value="RHS repeat-associated core"/>
    <property type="match status" value="1"/>
</dbReference>
<evidence type="ECO:0008006" key="3">
    <source>
        <dbReference type="Google" id="ProtNLM"/>
    </source>
</evidence>
<dbReference type="RefSeq" id="WP_239370490.1">
    <property type="nucleotide sequence ID" value="NZ_JAKREW010000063.1"/>
</dbReference>
<dbReference type="NCBIfam" id="TIGR03696">
    <property type="entry name" value="Rhs_assc_core"/>
    <property type="match status" value="1"/>
</dbReference>
<dbReference type="SUPFAM" id="SSF56399">
    <property type="entry name" value="ADP-ribosylation"/>
    <property type="match status" value="1"/>
</dbReference>
<dbReference type="Proteomes" id="UP001201701">
    <property type="component" value="Unassembled WGS sequence"/>
</dbReference>
<gene>
    <name evidence="1" type="ORF">L4923_28545</name>
</gene>
<dbReference type="InterPro" id="IPR022385">
    <property type="entry name" value="Rhs_assc_core"/>
</dbReference>
<comment type="caution">
    <text evidence="1">The sequence shown here is derived from an EMBL/GenBank/DDBJ whole genome shotgun (WGS) entry which is preliminary data.</text>
</comment>
<proteinExistence type="predicted"/>